<organism evidence="2 3">
    <name type="scientific">Altererythrobacter ishigakiensis</name>
    <dbReference type="NCBI Taxonomy" id="476157"/>
    <lineage>
        <taxon>Bacteria</taxon>
        <taxon>Pseudomonadati</taxon>
        <taxon>Pseudomonadota</taxon>
        <taxon>Alphaproteobacteria</taxon>
        <taxon>Sphingomonadales</taxon>
        <taxon>Erythrobacteraceae</taxon>
        <taxon>Altererythrobacter</taxon>
    </lineage>
</organism>
<feature type="transmembrane region" description="Helical" evidence="1">
    <location>
        <begin position="6"/>
        <end position="27"/>
    </location>
</feature>
<comment type="caution">
    <text evidence="2">The sequence shown here is derived from an EMBL/GenBank/DDBJ whole genome shotgun (WGS) entry which is preliminary data.</text>
</comment>
<proteinExistence type="predicted"/>
<evidence type="ECO:0000313" key="3">
    <source>
        <dbReference type="Proteomes" id="UP000320547"/>
    </source>
</evidence>
<dbReference type="InterPro" id="IPR009935">
    <property type="entry name" value="DUF1467"/>
</dbReference>
<gene>
    <name evidence="2" type="ORF">JN10_1778</name>
</gene>
<dbReference type="Pfam" id="PF07330">
    <property type="entry name" value="DUF1467"/>
    <property type="match status" value="1"/>
</dbReference>
<dbReference type="RefSeq" id="WP_425388049.1">
    <property type="nucleotide sequence ID" value="NZ_CP015963.1"/>
</dbReference>
<name>A0A562UWX4_9SPHN</name>
<evidence type="ECO:0000256" key="1">
    <source>
        <dbReference type="SAM" id="Phobius"/>
    </source>
</evidence>
<dbReference type="STRING" id="476157.GCA_001663155_01578"/>
<keyword evidence="1" id="KW-1133">Transmembrane helix</keyword>
<dbReference type="AlphaFoldDB" id="A0A562UWX4"/>
<accession>A0A562UWX4</accession>
<evidence type="ECO:0000313" key="2">
    <source>
        <dbReference type="EMBL" id="TWJ10119.1"/>
    </source>
</evidence>
<keyword evidence="1" id="KW-0472">Membrane</keyword>
<dbReference type="EMBL" id="VLLK01000001">
    <property type="protein sequence ID" value="TWJ10119.1"/>
    <property type="molecule type" value="Genomic_DNA"/>
</dbReference>
<protein>
    <submittedName>
        <fullName evidence="2">Putative secreted protein</fullName>
    </submittedName>
</protein>
<keyword evidence="1" id="KW-0812">Transmembrane</keyword>
<keyword evidence="3" id="KW-1185">Reference proteome</keyword>
<dbReference type="Proteomes" id="UP000320547">
    <property type="component" value="Unassembled WGS sequence"/>
</dbReference>
<reference evidence="2 3" key="1">
    <citation type="submission" date="2019-07" db="EMBL/GenBank/DDBJ databases">
        <title>Genomic Encyclopedia of Archaeal and Bacterial Type Strains, Phase II (KMG-II): from individual species to whole genera.</title>
        <authorList>
            <person name="Goeker M."/>
        </authorList>
    </citation>
    <scope>NUCLEOTIDE SEQUENCE [LARGE SCALE GENOMIC DNA]</scope>
    <source>
        <strain evidence="2 3">ATCC BAA-2084</strain>
    </source>
</reference>
<sequence length="95" mass="10638">MMEWTSILAIYALFWVMTAFVMLPFGVKTDDEVGNEKVPGQADSAPVSFQPGKHAMRATFVSAILTGLYILNYQYGWITAEDLNFFPEPPSQRDG</sequence>